<keyword evidence="1" id="KW-0732">Signal</keyword>
<evidence type="ECO:0000313" key="2">
    <source>
        <dbReference type="EMBL" id="TDZ12931.1"/>
    </source>
</evidence>
<reference evidence="2 3" key="1">
    <citation type="submission" date="2018-11" db="EMBL/GenBank/DDBJ databases">
        <title>Genome sequence and assembly of Colletotrichum spinosum.</title>
        <authorList>
            <person name="Gan P."/>
            <person name="Shirasu K."/>
        </authorList>
    </citation>
    <scope>NUCLEOTIDE SEQUENCE [LARGE SCALE GENOMIC DNA]</scope>
    <source>
        <strain evidence="2 3">CBS 515.97</strain>
    </source>
</reference>
<dbReference type="AlphaFoldDB" id="A0A4R8PXU9"/>
<evidence type="ECO:0000313" key="3">
    <source>
        <dbReference type="Proteomes" id="UP000295083"/>
    </source>
</evidence>
<accession>A0A4R8PXU9</accession>
<keyword evidence="3" id="KW-1185">Reference proteome</keyword>
<comment type="caution">
    <text evidence="2">The sequence shown here is derived from an EMBL/GenBank/DDBJ whole genome shotgun (WGS) entry which is preliminary data.</text>
</comment>
<feature type="signal peptide" evidence="1">
    <location>
        <begin position="1"/>
        <end position="15"/>
    </location>
</feature>
<feature type="chain" id="PRO_5020599844" evidence="1">
    <location>
        <begin position="16"/>
        <end position="234"/>
    </location>
</feature>
<evidence type="ECO:0000256" key="1">
    <source>
        <dbReference type="SAM" id="SignalP"/>
    </source>
</evidence>
<gene>
    <name evidence="2" type="ORF">C8035_v000177</name>
</gene>
<protein>
    <submittedName>
        <fullName evidence="2">Uncharacterized protein</fullName>
    </submittedName>
</protein>
<organism evidence="2 3">
    <name type="scientific">Colletotrichum spinosum</name>
    <dbReference type="NCBI Taxonomy" id="1347390"/>
    <lineage>
        <taxon>Eukaryota</taxon>
        <taxon>Fungi</taxon>
        <taxon>Dikarya</taxon>
        <taxon>Ascomycota</taxon>
        <taxon>Pezizomycotina</taxon>
        <taxon>Sordariomycetes</taxon>
        <taxon>Hypocreomycetidae</taxon>
        <taxon>Glomerellales</taxon>
        <taxon>Glomerellaceae</taxon>
        <taxon>Colletotrichum</taxon>
        <taxon>Colletotrichum orbiculare species complex</taxon>
    </lineage>
</organism>
<dbReference type="Proteomes" id="UP000295083">
    <property type="component" value="Unassembled WGS sequence"/>
</dbReference>
<proteinExistence type="predicted"/>
<dbReference type="EMBL" id="QAPG01010715">
    <property type="protein sequence ID" value="TDZ12931.1"/>
    <property type="molecule type" value="Genomic_DNA"/>
</dbReference>
<sequence length="234" mass="26030">MALVLALSLVLASAATPWIGGVRLYGTLSRPPRSLGGVVACYYYVSSSRAATAMTTSPELARGRQLVDVGQAEKRWCGRPFDTASRAFQPSRNNLGRRLIICCSFVPRPGPLTDIIWLVDSPCGFLVVIYQRDSDFIGSLLPWPKTIAYSKVWSRERSHSGRPVFEGEVMLSWTTCCVAGEEAWQALSTAKPAEAHRQNSKSLEKCSFREEYRMCLLFFSFSIFFFSSSTTAKQ</sequence>
<name>A0A4R8PXU9_9PEZI</name>